<protein>
    <submittedName>
        <fullName evidence="1">Uncharacterized protein</fullName>
    </submittedName>
</protein>
<accession>A0ACB9UJJ3</accession>
<reference evidence="1" key="1">
    <citation type="submission" date="2022-03" db="EMBL/GenBank/DDBJ databases">
        <title>Genomic analyses of argali, domestic sheep and their hybrids provide insights into chromosomal evolution, heterosis and genetic basis of agronomic traits.</title>
        <authorList>
            <person name="Li M."/>
        </authorList>
    </citation>
    <scope>NUCLEOTIDE SEQUENCE</scope>
    <source>
        <strain evidence="1">F1 hybrid</strain>
    </source>
</reference>
<organism evidence="1 2">
    <name type="scientific">Ovis ammon polii x Ovis aries</name>
    <dbReference type="NCBI Taxonomy" id="2918886"/>
    <lineage>
        <taxon>Eukaryota</taxon>
        <taxon>Metazoa</taxon>
        <taxon>Chordata</taxon>
        <taxon>Craniata</taxon>
        <taxon>Vertebrata</taxon>
        <taxon>Euteleostomi</taxon>
        <taxon>Mammalia</taxon>
        <taxon>Eutheria</taxon>
        <taxon>Laurasiatheria</taxon>
        <taxon>Artiodactyla</taxon>
        <taxon>Ruminantia</taxon>
        <taxon>Pecora</taxon>
        <taxon>Bovidae</taxon>
        <taxon>Caprinae</taxon>
        <taxon>Ovis</taxon>
    </lineage>
</organism>
<name>A0ACB9UJJ3_9CETA</name>
<dbReference type="Proteomes" id="UP001057279">
    <property type="component" value="Linkage Group LG16"/>
</dbReference>
<keyword evidence="2" id="KW-1185">Reference proteome</keyword>
<sequence length="847" mass="99838">MKRRGPIEDLFRRYNRQDLVYNKAQKMLKLKGELRGTKEVKDETSYQENKKPALAFEESHMNFEPNKQCHLRQLQQLKKKLLALQQELEFRTEELQTSYCSLLQYQSVLEKQTSDLVILHHHCKMKEDEVILYEEELGNHNENTGDKLHLAQEQLALAGDKIVSLERSLNLYRDKYQTSLSNIELLECQVKMLEGELSGIVGQVLEREEALIKLQADFASYTATHRHPPSSSEDCEDIKKILKHLQEQKDSQCLHVEEYQNLVKDLRMELESVSEQKKNIMKDMMKLELDLHGLREETSAHVERKEKEVIIMQRRLQELQTQFTETQKLGLKKDKLLQEKDEMLHELEKELAQVQNNLVKKEMELEKQQCMTNELEIAIQEERQDKCKAEYGHLRAEIKKLKECLEDAKQQQRLAAQQAANYKEEAFMANDNLEDCQRKLQSCICLEKQKAETIQELQRELQKLQKDSLTAEEELVPSRKRIEELTLEFSEVTRRLDISEKEKRQLQKTLAEQDVKLSEQLDHINHIQHQNREHASSKSNLEEQLQEVTKLLEDKKEQLKKSKEQRKLVEQEFETFRLEGKRKEKMITTQKEIIASLKTQLDKAGEKEKQYLQTMISKDIYEELSRKSACCQDDLTQALEKLNHSTSETKNLHRSLTQAQERKLQLEEEIIAYEERMKKLNGELKKLQGFQQQSELEVQAFDKKLEDMSNQVLQWQKQHQCDLKMLAAKEEQLRAFQEEMCALKENLLADEKEPCLPQRSAPKDNCRMHRENDQIMSNMEQWAKEQKIANEKLGNKLREQVKYIAKLTGEKEFLILLESAPCPEHHFHACFSEDSEFPSLSLDLDQL</sequence>
<gene>
    <name evidence="1" type="ORF">MJG53_013792</name>
</gene>
<proteinExistence type="predicted"/>
<comment type="caution">
    <text evidence="1">The sequence shown here is derived from an EMBL/GenBank/DDBJ whole genome shotgun (WGS) entry which is preliminary data.</text>
</comment>
<evidence type="ECO:0000313" key="1">
    <source>
        <dbReference type="EMBL" id="KAI4571686.1"/>
    </source>
</evidence>
<dbReference type="EMBL" id="CM043041">
    <property type="protein sequence ID" value="KAI4571686.1"/>
    <property type="molecule type" value="Genomic_DNA"/>
</dbReference>
<evidence type="ECO:0000313" key="2">
    <source>
        <dbReference type="Proteomes" id="UP001057279"/>
    </source>
</evidence>